<organism evidence="1 2">
    <name type="scientific">Kordia algicida OT-1</name>
    <dbReference type="NCBI Taxonomy" id="391587"/>
    <lineage>
        <taxon>Bacteria</taxon>
        <taxon>Pseudomonadati</taxon>
        <taxon>Bacteroidota</taxon>
        <taxon>Flavobacteriia</taxon>
        <taxon>Flavobacteriales</taxon>
        <taxon>Flavobacteriaceae</taxon>
        <taxon>Kordia</taxon>
    </lineage>
</organism>
<gene>
    <name evidence="1" type="ORF">KAOT1_07543</name>
</gene>
<dbReference type="RefSeq" id="WP_007094075.1">
    <property type="nucleotide sequence ID" value="NZ_CP142125.1"/>
</dbReference>
<comment type="caution">
    <text evidence="1">The sequence shown here is derived from an EMBL/GenBank/DDBJ whole genome shotgun (WGS) entry which is preliminary data.</text>
</comment>
<dbReference type="HOGENOM" id="CLU_2861918_0_0_10"/>
<evidence type="ECO:0000313" key="1">
    <source>
        <dbReference type="EMBL" id="EDP96004.1"/>
    </source>
</evidence>
<keyword evidence="2" id="KW-1185">Reference proteome</keyword>
<accession>A9DXH4</accession>
<dbReference type="AlphaFoldDB" id="A9DXH4"/>
<sequence>MKKRDLQQSLKLKKTTISSFSEKSLKGGTLSDIYTSRFVDLCFGVQTSYQGVCAIQCAPTTTEP</sequence>
<dbReference type="Proteomes" id="UP000002945">
    <property type="component" value="Unassembled WGS sequence"/>
</dbReference>
<dbReference type="EMBL" id="ABIB01000005">
    <property type="protein sequence ID" value="EDP96004.1"/>
    <property type="molecule type" value="Genomic_DNA"/>
</dbReference>
<dbReference type="OrthoDB" id="1449041at2"/>
<proteinExistence type="predicted"/>
<evidence type="ECO:0000313" key="2">
    <source>
        <dbReference type="Proteomes" id="UP000002945"/>
    </source>
</evidence>
<protein>
    <submittedName>
        <fullName evidence="1">Uncharacterized protein</fullName>
    </submittedName>
</protein>
<name>A9DXH4_9FLAO</name>
<reference evidence="1 2" key="1">
    <citation type="journal article" date="2011" name="J. Bacteriol.">
        <title>Genome sequence of the algicidal bacterium Kordia algicida OT-1.</title>
        <authorList>
            <person name="Lee H.S."/>
            <person name="Kang S.G."/>
            <person name="Kwon K.K."/>
            <person name="Lee J.H."/>
            <person name="Kim S.J."/>
        </authorList>
    </citation>
    <scope>NUCLEOTIDE SEQUENCE [LARGE SCALE GENOMIC DNA]</scope>
    <source>
        <strain evidence="1 2">OT-1</strain>
    </source>
</reference>